<dbReference type="Proteomes" id="UP001150538">
    <property type="component" value="Unassembled WGS sequence"/>
</dbReference>
<dbReference type="Gene3D" id="3.30.200.20">
    <property type="entry name" value="Phosphorylase Kinase, domain 1"/>
    <property type="match status" value="1"/>
</dbReference>
<dbReference type="OrthoDB" id="10267235at2759"/>
<evidence type="ECO:0000313" key="4">
    <source>
        <dbReference type="Proteomes" id="UP001150538"/>
    </source>
</evidence>
<dbReference type="CDD" id="cd05157">
    <property type="entry name" value="ETNK_euk"/>
    <property type="match status" value="1"/>
</dbReference>
<accession>A0A9W8DR46</accession>
<sequence length="539" mass="61515">MSTSVRESPIWIPVQAPPELAAGLANLSLGPNSGVDKKYQRLLNIFHRHALNNRRKAIRRPSAQLPGKAPKGSKKAVGKHPKAVAKVESNWEDDIISPAMIDSVLDISDNPDAKSFSQRVAKLFNQSLSIKPPLGEKDIYIERLSGALTNCVYRVTVNMALSSASHSNASSVKGSHTKENGSNSLSKTYLLRVYGIGVDEFLVRNKELYWLRKLSELNIGPSLYSIYTNGRIEEYLFSDTLTKDDIRDPSTSRHIARRMCELHYLVNFYAPHKEKTPEEQKDPLLQGVDLSGKPDLWTNIYQWIDLVATKAPGLRKICGDSPECLDIINDIDKIRKESKQLEHFIEQINSPIVLAHSDLQYGNILRLHKDRELVVVDFEYAGYNYRGFDIANHFCEWMSNYHHPTHPHLLELNRYPTQKERYNFLRTYLKTRIFLDANKPADRVVVESDEVSEQFISNQISCHMVPVHINSKYLDDQLPIIDKEVQSFIAASHLHWGIWGLLQAYSSEIDFDYVGYSAQRLTEFRRLLADIPNTNGNEE</sequence>
<evidence type="ECO:0000313" key="3">
    <source>
        <dbReference type="EMBL" id="KAJ1915181.1"/>
    </source>
</evidence>
<comment type="similarity">
    <text evidence="1">Belongs to the choline/ethanolamine kinase family.</text>
</comment>
<dbReference type="AlphaFoldDB" id="A0A9W8DR46"/>
<dbReference type="GO" id="GO:0004305">
    <property type="term" value="F:ethanolamine kinase activity"/>
    <property type="evidence" value="ECO:0007669"/>
    <property type="project" value="TreeGrafter"/>
</dbReference>
<feature type="region of interest" description="Disordered" evidence="2">
    <location>
        <begin position="56"/>
        <end position="82"/>
    </location>
</feature>
<dbReference type="InterPro" id="IPR011009">
    <property type="entry name" value="Kinase-like_dom_sf"/>
</dbReference>
<reference evidence="3" key="1">
    <citation type="submission" date="2022-07" db="EMBL/GenBank/DDBJ databases">
        <title>Phylogenomic reconstructions and comparative analyses of Kickxellomycotina fungi.</title>
        <authorList>
            <person name="Reynolds N.K."/>
            <person name="Stajich J.E."/>
            <person name="Barry K."/>
            <person name="Grigoriev I.V."/>
            <person name="Crous P."/>
            <person name="Smith M.E."/>
        </authorList>
    </citation>
    <scope>NUCLEOTIDE SEQUENCE</scope>
    <source>
        <strain evidence="3">NBRC 100468</strain>
    </source>
</reference>
<dbReference type="EMBL" id="JANBPU010000159">
    <property type="protein sequence ID" value="KAJ1915181.1"/>
    <property type="molecule type" value="Genomic_DNA"/>
</dbReference>
<comment type="caution">
    <text evidence="3">The sequence shown here is derived from an EMBL/GenBank/DDBJ whole genome shotgun (WGS) entry which is preliminary data.</text>
</comment>
<dbReference type="GO" id="GO:0006646">
    <property type="term" value="P:phosphatidylethanolamine biosynthetic process"/>
    <property type="evidence" value="ECO:0007669"/>
    <property type="project" value="TreeGrafter"/>
</dbReference>
<dbReference type="GO" id="GO:0004103">
    <property type="term" value="F:choline kinase activity"/>
    <property type="evidence" value="ECO:0007669"/>
    <property type="project" value="TreeGrafter"/>
</dbReference>
<name>A0A9W8DR46_9FUNG</name>
<protein>
    <submittedName>
        <fullName evidence="3">Uncharacterized protein</fullName>
    </submittedName>
</protein>
<evidence type="ECO:0000256" key="1">
    <source>
        <dbReference type="ARBA" id="ARBA00038211"/>
    </source>
</evidence>
<keyword evidence="4" id="KW-1185">Reference proteome</keyword>
<dbReference type="PANTHER" id="PTHR22603:SF93">
    <property type="entry name" value="RE24176P"/>
    <property type="match status" value="1"/>
</dbReference>
<dbReference type="Pfam" id="PF01633">
    <property type="entry name" value="Choline_kinase"/>
    <property type="match status" value="1"/>
</dbReference>
<gene>
    <name evidence="3" type="ORF">H4219_004452</name>
</gene>
<dbReference type="Gene3D" id="3.90.1200.10">
    <property type="match status" value="1"/>
</dbReference>
<dbReference type="GO" id="GO:0005737">
    <property type="term" value="C:cytoplasm"/>
    <property type="evidence" value="ECO:0007669"/>
    <property type="project" value="TreeGrafter"/>
</dbReference>
<evidence type="ECO:0000256" key="2">
    <source>
        <dbReference type="SAM" id="MobiDB-lite"/>
    </source>
</evidence>
<feature type="compositionally biased region" description="Basic residues" evidence="2">
    <location>
        <begin position="71"/>
        <end position="82"/>
    </location>
</feature>
<proteinExistence type="inferred from homology"/>
<dbReference type="SUPFAM" id="SSF56112">
    <property type="entry name" value="Protein kinase-like (PK-like)"/>
    <property type="match status" value="1"/>
</dbReference>
<dbReference type="PANTHER" id="PTHR22603">
    <property type="entry name" value="CHOLINE/ETHANOALAMINE KINASE"/>
    <property type="match status" value="1"/>
</dbReference>
<organism evidence="3 4">
    <name type="scientific">Mycoemilia scoparia</name>
    <dbReference type="NCBI Taxonomy" id="417184"/>
    <lineage>
        <taxon>Eukaryota</taxon>
        <taxon>Fungi</taxon>
        <taxon>Fungi incertae sedis</taxon>
        <taxon>Zoopagomycota</taxon>
        <taxon>Kickxellomycotina</taxon>
        <taxon>Kickxellomycetes</taxon>
        <taxon>Kickxellales</taxon>
        <taxon>Kickxellaceae</taxon>
        <taxon>Mycoemilia</taxon>
    </lineage>
</organism>